<feature type="domain" description="VanZ-like" evidence="1">
    <location>
        <begin position="10"/>
        <end position="82"/>
    </location>
</feature>
<organism evidence="2 3">
    <name type="scientific">Xanthomonas citri pv. citri</name>
    <dbReference type="NCBI Taxonomy" id="611301"/>
    <lineage>
        <taxon>Bacteria</taxon>
        <taxon>Pseudomonadati</taxon>
        <taxon>Pseudomonadota</taxon>
        <taxon>Gammaproteobacteria</taxon>
        <taxon>Lysobacterales</taxon>
        <taxon>Lysobacteraceae</taxon>
        <taxon>Xanthomonas</taxon>
    </lineage>
</organism>
<dbReference type="EMBL" id="JAABFR010002074">
    <property type="protein sequence ID" value="MBD4339137.1"/>
    <property type="molecule type" value="Genomic_DNA"/>
</dbReference>
<dbReference type="Pfam" id="PF04892">
    <property type="entry name" value="VanZ"/>
    <property type="match status" value="1"/>
</dbReference>
<feature type="non-terminal residue" evidence="2">
    <location>
        <position position="1"/>
    </location>
</feature>
<protein>
    <submittedName>
        <fullName evidence="2">VanZ family protein</fullName>
    </submittedName>
</protein>
<name>A0A8I0HAI2_XANCI</name>
<feature type="non-terminal residue" evidence="2">
    <location>
        <position position="86"/>
    </location>
</feature>
<evidence type="ECO:0000259" key="1">
    <source>
        <dbReference type="Pfam" id="PF04892"/>
    </source>
</evidence>
<evidence type="ECO:0000313" key="3">
    <source>
        <dbReference type="Proteomes" id="UP000653002"/>
    </source>
</evidence>
<evidence type="ECO:0000313" key="2">
    <source>
        <dbReference type="EMBL" id="MBD4339137.1"/>
    </source>
</evidence>
<gene>
    <name evidence="2" type="ORF">GUH15_24410</name>
</gene>
<accession>A0A8I0HAI2</accession>
<dbReference type="AlphaFoldDB" id="A0A8I0HAI2"/>
<dbReference type="NCBIfam" id="NF037970">
    <property type="entry name" value="vanZ_1"/>
    <property type="match status" value="1"/>
</dbReference>
<sequence>NANIRKWAHVYIYCALGVSTAVTVHLFGSAGKAGGAKQLVQEALISAVTCTAYAGTDEFHQLFIPGRAGMIQDVGVDALGFLPCIA</sequence>
<dbReference type="InterPro" id="IPR006976">
    <property type="entry name" value="VanZ-like"/>
</dbReference>
<reference evidence="2" key="1">
    <citation type="submission" date="2020-01" db="EMBL/GenBank/DDBJ databases">
        <authorList>
            <person name="Richard D."/>
        </authorList>
    </citation>
    <scope>NUCLEOTIDE SEQUENCE</scope>
    <source>
        <strain evidence="2">JP541</strain>
    </source>
</reference>
<proteinExistence type="predicted"/>
<dbReference type="Proteomes" id="UP000653002">
    <property type="component" value="Unassembled WGS sequence"/>
</dbReference>
<comment type="caution">
    <text evidence="2">The sequence shown here is derived from an EMBL/GenBank/DDBJ whole genome shotgun (WGS) entry which is preliminary data.</text>
</comment>